<dbReference type="EMBL" id="JBHRTD010000017">
    <property type="protein sequence ID" value="MFC3139391.1"/>
    <property type="molecule type" value="Genomic_DNA"/>
</dbReference>
<keyword evidence="9" id="KW-0961">Cell wall biogenesis/degradation</keyword>
<feature type="signal peptide" evidence="12">
    <location>
        <begin position="1"/>
        <end position="30"/>
    </location>
</feature>
<name>A0ABV7GIT9_9GAMM</name>
<evidence type="ECO:0000256" key="3">
    <source>
        <dbReference type="ARBA" id="ARBA00022670"/>
    </source>
</evidence>
<evidence type="ECO:0000313" key="14">
    <source>
        <dbReference type="Proteomes" id="UP001595621"/>
    </source>
</evidence>
<evidence type="ECO:0000256" key="11">
    <source>
        <dbReference type="ARBA" id="ARBA00093666"/>
    </source>
</evidence>
<dbReference type="InterPro" id="IPR010275">
    <property type="entry name" value="MepK"/>
</dbReference>
<keyword evidence="7" id="KW-0862">Zinc</keyword>
<proteinExistence type="inferred from homology"/>
<evidence type="ECO:0000256" key="6">
    <source>
        <dbReference type="ARBA" id="ARBA00022801"/>
    </source>
</evidence>
<dbReference type="PANTHER" id="PTHR37425:SF1">
    <property type="entry name" value="OUTER MEMBRANE PROTEIN"/>
    <property type="match status" value="1"/>
</dbReference>
<dbReference type="InterPro" id="IPR009045">
    <property type="entry name" value="Zn_M74/Hedgehog-like"/>
</dbReference>
<keyword evidence="14" id="KW-1185">Reference proteome</keyword>
<evidence type="ECO:0000256" key="7">
    <source>
        <dbReference type="ARBA" id="ARBA00022833"/>
    </source>
</evidence>
<dbReference type="Pfam" id="PF05951">
    <property type="entry name" value="Peptidase_M15_2"/>
    <property type="match status" value="1"/>
</dbReference>
<comment type="caution">
    <text evidence="13">The sequence shown here is derived from an EMBL/GenBank/DDBJ whole genome shotgun (WGS) entry which is preliminary data.</text>
</comment>
<evidence type="ECO:0000256" key="10">
    <source>
        <dbReference type="ARBA" id="ARBA00093448"/>
    </source>
</evidence>
<dbReference type="PANTHER" id="PTHR37425">
    <property type="match status" value="1"/>
</dbReference>
<evidence type="ECO:0000256" key="1">
    <source>
        <dbReference type="ARBA" id="ARBA00001947"/>
    </source>
</evidence>
<evidence type="ECO:0000313" key="13">
    <source>
        <dbReference type="EMBL" id="MFC3139391.1"/>
    </source>
</evidence>
<dbReference type="Proteomes" id="UP001595621">
    <property type="component" value="Unassembled WGS sequence"/>
</dbReference>
<feature type="chain" id="PRO_5046279803" description="Murein endopeptidase K" evidence="12">
    <location>
        <begin position="31"/>
        <end position="182"/>
    </location>
</feature>
<keyword evidence="4" id="KW-0479">Metal-binding</keyword>
<gene>
    <name evidence="13" type="ORF">ACFOE0_14545</name>
</gene>
<keyword evidence="3" id="KW-0645">Protease</keyword>
<comment type="cofactor">
    <cofactor evidence="1">
        <name>Zn(2+)</name>
        <dbReference type="ChEBI" id="CHEBI:29105"/>
    </cofactor>
</comment>
<keyword evidence="5 12" id="KW-0732">Signal</keyword>
<comment type="similarity">
    <text evidence="10">Belongs to the peptidase M15 family.</text>
</comment>
<dbReference type="RefSeq" id="WP_248937147.1">
    <property type="nucleotide sequence ID" value="NZ_JAKILF010000007.1"/>
</dbReference>
<evidence type="ECO:0000256" key="8">
    <source>
        <dbReference type="ARBA" id="ARBA00023049"/>
    </source>
</evidence>
<protein>
    <recommendedName>
        <fullName evidence="11">Murein endopeptidase K</fullName>
    </recommendedName>
</protein>
<evidence type="ECO:0000256" key="9">
    <source>
        <dbReference type="ARBA" id="ARBA00023316"/>
    </source>
</evidence>
<evidence type="ECO:0000256" key="2">
    <source>
        <dbReference type="ARBA" id="ARBA00004776"/>
    </source>
</evidence>
<reference evidence="14" key="1">
    <citation type="journal article" date="2019" name="Int. J. Syst. Evol. Microbiol.">
        <title>The Global Catalogue of Microorganisms (GCM) 10K type strain sequencing project: providing services to taxonomists for standard genome sequencing and annotation.</title>
        <authorList>
            <consortium name="The Broad Institute Genomics Platform"/>
            <consortium name="The Broad Institute Genome Sequencing Center for Infectious Disease"/>
            <person name="Wu L."/>
            <person name="Ma J."/>
        </authorList>
    </citation>
    <scope>NUCLEOTIDE SEQUENCE [LARGE SCALE GENOMIC DNA]</scope>
    <source>
        <strain evidence="14">KCTC 52277</strain>
    </source>
</reference>
<dbReference type="SUPFAM" id="SSF55166">
    <property type="entry name" value="Hedgehog/DD-peptidase"/>
    <property type="match status" value="1"/>
</dbReference>
<evidence type="ECO:0000256" key="12">
    <source>
        <dbReference type="SAM" id="SignalP"/>
    </source>
</evidence>
<dbReference type="Gene3D" id="3.30.1380.10">
    <property type="match status" value="1"/>
</dbReference>
<sequence length="182" mass="20045">MQSVCPSRRMALKLLGSAALCSVIPGQAYASRSTKGSRFLDMVNLHTGDRFEGDFWHDGSYQQAALDGFNYVLRDHRQNIVAPMDLRVFDILFDLQQKLGKTGEIEIISGYRSPHTNAMLASKSGGVAKKSYHMKGMAVDLRMPGVKLADLRDAAKSLKAGGVGFYPGSDFIHVDCGPVRYW</sequence>
<evidence type="ECO:0000256" key="5">
    <source>
        <dbReference type="ARBA" id="ARBA00022729"/>
    </source>
</evidence>
<organism evidence="13 14">
    <name type="scientific">Shewanella submarina</name>
    <dbReference type="NCBI Taxonomy" id="2016376"/>
    <lineage>
        <taxon>Bacteria</taxon>
        <taxon>Pseudomonadati</taxon>
        <taxon>Pseudomonadota</taxon>
        <taxon>Gammaproteobacteria</taxon>
        <taxon>Alteromonadales</taxon>
        <taxon>Shewanellaceae</taxon>
        <taxon>Shewanella</taxon>
    </lineage>
</organism>
<evidence type="ECO:0000256" key="4">
    <source>
        <dbReference type="ARBA" id="ARBA00022723"/>
    </source>
</evidence>
<keyword evidence="8" id="KW-0482">Metalloprotease</keyword>
<keyword evidence="6" id="KW-0378">Hydrolase</keyword>
<comment type="pathway">
    <text evidence="2">Cell wall biogenesis; cell wall polysaccharide biosynthesis.</text>
</comment>
<dbReference type="CDD" id="cd14844">
    <property type="entry name" value="Zn-DD-carboxypeptidase_like"/>
    <property type="match status" value="1"/>
</dbReference>
<accession>A0ABV7GIT9</accession>